<keyword evidence="2" id="KW-1185">Reference proteome</keyword>
<dbReference type="Proteomes" id="UP000515856">
    <property type="component" value="Chromosome"/>
</dbReference>
<dbReference type="EMBL" id="CP060636">
    <property type="protein sequence ID" value="QNM11643.1"/>
    <property type="molecule type" value="Genomic_DNA"/>
</dbReference>
<accession>A0A7G9GLG1</accession>
<reference evidence="1 2" key="1">
    <citation type="submission" date="2020-08" db="EMBL/GenBank/DDBJ databases">
        <authorList>
            <person name="Liu C."/>
            <person name="Sun Q."/>
        </authorList>
    </citation>
    <scope>NUCLEOTIDE SEQUENCE [LARGE SCALE GENOMIC DNA]</scope>
    <source>
        <strain evidence="1 2">NSJ-61</strain>
    </source>
</reference>
<dbReference type="KEGG" id="ehn:H9Q80_15540"/>
<evidence type="ECO:0000313" key="2">
    <source>
        <dbReference type="Proteomes" id="UP000515856"/>
    </source>
</evidence>
<name>A0A7G9GLG1_9FIRM</name>
<proteinExistence type="predicted"/>
<dbReference type="InterPro" id="IPR024227">
    <property type="entry name" value="DUF3795"/>
</dbReference>
<gene>
    <name evidence="1" type="ORF">H9Q80_15540</name>
</gene>
<dbReference type="AlphaFoldDB" id="A0A7G9GLG1"/>
<dbReference type="Pfam" id="PF12675">
    <property type="entry name" value="DUF3795"/>
    <property type="match status" value="1"/>
</dbReference>
<protein>
    <submittedName>
        <fullName evidence="1">DUF3795 domain-containing protein</fullName>
    </submittedName>
</protein>
<sequence length="34" mass="3824">MIGINEKMCVDCPMRKCGMAKKVSHCAECKDYPC</sequence>
<organism evidence="1 2">
    <name type="scientific">[Eubacterium] hominis</name>
    <dbReference type="NCBI Taxonomy" id="2764325"/>
    <lineage>
        <taxon>Bacteria</taxon>
        <taxon>Bacillati</taxon>
        <taxon>Bacillota</taxon>
        <taxon>Erysipelotrichia</taxon>
        <taxon>Erysipelotrichales</taxon>
        <taxon>Erysipelotrichaceae</taxon>
        <taxon>Amedibacillus</taxon>
    </lineage>
</organism>
<evidence type="ECO:0000313" key="1">
    <source>
        <dbReference type="EMBL" id="QNM11643.1"/>
    </source>
</evidence>